<feature type="region of interest" description="Disordered" evidence="9">
    <location>
        <begin position="275"/>
        <end position="315"/>
    </location>
</feature>
<dbReference type="RefSeq" id="WP_257635972.1">
    <property type="nucleotide sequence ID" value="NZ_JANIIC010000094.1"/>
</dbReference>
<feature type="transmembrane region" description="Helical" evidence="8">
    <location>
        <begin position="39"/>
        <end position="59"/>
    </location>
</feature>
<comment type="function">
    <text evidence="8">Uptake of L-lactate across the membrane. Can also transport D-lactate and glycolate.</text>
</comment>
<sequence>MYQQLIDPVGSSPGWSALVAAIPLLALFTLLGVVRMRAWLAALFGLSLTLLVAVVMYGMPAGQAFNSALEGAAFGLFPAMWIVVNAIWIYRMAVTSGHFDVARRAFARVSDDQRAQGIIIAFSFGALLEALAGFGTPVAICSVMLIAVGLPPLKAATVALIANTAPVAYGAVGLPVITLARVTGLPLGDLSAMTGRQVPVLALFVPLALLVVLDGRRGVREAWPAALTCGVSFAAVQYLMANHGPMELTDVAAALVSAGAVLLLLRVWRPREGTSQEATPHLADDSTGTDGDGGGESAGLGTAVRTEAPPQQPDTRTEVVRAFAPYAVIIALFSVVSVSAVRDALARTTAFFAWPGPHIASPDGKPLALVQFKFDWLAGGGTVLLVAGLVTAVVLRVPMRQAATAYGHTLRQLRTAAVTVTAVLALAYVMNASGQTATMGALLARAGSLFPLLSPVLGWFGTAVTGSDTSSNSLFGALQVSAAEGSGHAPVLTAAANTSGGVLGKMISPQNLAIGAAAVGLAGREGELFRRVLAATAVFVPFLCVLVYLQSTPLLSWMVP</sequence>
<dbReference type="GO" id="GO:0015129">
    <property type="term" value="F:lactate transmembrane transporter activity"/>
    <property type="evidence" value="ECO:0007669"/>
    <property type="project" value="UniProtKB-UniRule"/>
</dbReference>
<feature type="transmembrane region" description="Helical" evidence="8">
    <location>
        <begin position="12"/>
        <end position="33"/>
    </location>
</feature>
<evidence type="ECO:0000256" key="2">
    <source>
        <dbReference type="ARBA" id="ARBA00010100"/>
    </source>
</evidence>
<feature type="transmembrane region" description="Helical" evidence="8">
    <location>
        <begin position="376"/>
        <end position="395"/>
    </location>
</feature>
<dbReference type="InterPro" id="IPR003804">
    <property type="entry name" value="Lactate_perm"/>
</dbReference>
<dbReference type="PANTHER" id="PTHR30003">
    <property type="entry name" value="L-LACTATE PERMEASE"/>
    <property type="match status" value="1"/>
</dbReference>
<accession>A0A9X2M5Q4</accession>
<keyword evidence="7 8" id="KW-0472">Membrane</keyword>
<dbReference type="EMBL" id="JANIIC010000094">
    <property type="protein sequence ID" value="MCQ8835862.1"/>
    <property type="molecule type" value="Genomic_DNA"/>
</dbReference>
<name>A0A9X2M5Q4_STRMQ</name>
<protein>
    <recommendedName>
        <fullName evidence="8">L-lactate permease</fullName>
    </recommendedName>
</protein>
<evidence type="ECO:0000313" key="10">
    <source>
        <dbReference type="EMBL" id="MCQ8835862.1"/>
    </source>
</evidence>
<reference evidence="10" key="1">
    <citation type="submission" date="2022-06" db="EMBL/GenBank/DDBJ databases">
        <title>WGS of actinobacteria.</title>
        <authorList>
            <person name="Thawai C."/>
        </authorList>
    </citation>
    <scope>NUCLEOTIDE SEQUENCE</scope>
    <source>
        <strain evidence="10">DSM 42010</strain>
    </source>
</reference>
<evidence type="ECO:0000256" key="4">
    <source>
        <dbReference type="ARBA" id="ARBA00022475"/>
    </source>
</evidence>
<feature type="transmembrane region" description="Helical" evidence="8">
    <location>
        <begin position="323"/>
        <end position="341"/>
    </location>
</feature>
<feature type="transmembrane region" description="Helical" evidence="8">
    <location>
        <begin position="251"/>
        <end position="268"/>
    </location>
</feature>
<evidence type="ECO:0000256" key="5">
    <source>
        <dbReference type="ARBA" id="ARBA00022692"/>
    </source>
</evidence>
<dbReference type="PANTHER" id="PTHR30003:SF0">
    <property type="entry name" value="GLYCOLATE PERMEASE GLCA-RELATED"/>
    <property type="match status" value="1"/>
</dbReference>
<dbReference type="NCBIfam" id="TIGR00795">
    <property type="entry name" value="lctP"/>
    <property type="match status" value="1"/>
</dbReference>
<evidence type="ECO:0000256" key="9">
    <source>
        <dbReference type="SAM" id="MobiDB-lite"/>
    </source>
</evidence>
<dbReference type="Proteomes" id="UP001142400">
    <property type="component" value="Unassembled WGS sequence"/>
</dbReference>
<keyword evidence="6 8" id="KW-1133">Transmembrane helix</keyword>
<gene>
    <name evidence="10" type="ORF">NQU54_44330</name>
</gene>
<feature type="transmembrane region" description="Helical" evidence="8">
    <location>
        <begin position="71"/>
        <end position="90"/>
    </location>
</feature>
<dbReference type="AlphaFoldDB" id="A0A9X2M5Q4"/>
<feature type="transmembrane region" description="Helical" evidence="8">
    <location>
        <begin position="439"/>
        <end position="460"/>
    </location>
</feature>
<comment type="caution">
    <text evidence="10">The sequence shown here is derived from an EMBL/GenBank/DDBJ whole genome shotgun (WGS) entry which is preliminary data.</text>
</comment>
<dbReference type="Pfam" id="PF02652">
    <property type="entry name" value="Lactate_perm"/>
    <property type="match status" value="1"/>
</dbReference>
<feature type="transmembrane region" description="Helical" evidence="8">
    <location>
        <begin position="118"/>
        <end position="148"/>
    </location>
</feature>
<keyword evidence="4 8" id="KW-1003">Cell membrane</keyword>
<feature type="transmembrane region" description="Helical" evidence="8">
    <location>
        <begin position="416"/>
        <end position="433"/>
    </location>
</feature>
<evidence type="ECO:0000256" key="1">
    <source>
        <dbReference type="ARBA" id="ARBA00004651"/>
    </source>
</evidence>
<keyword evidence="3 8" id="KW-0813">Transport</keyword>
<evidence type="ECO:0000313" key="11">
    <source>
        <dbReference type="Proteomes" id="UP001142400"/>
    </source>
</evidence>
<comment type="similarity">
    <text evidence="2 8">Belongs to the lactate permease family.</text>
</comment>
<comment type="subcellular location">
    <subcellularLocation>
        <location evidence="1 8">Cell membrane</location>
        <topology evidence="1 8">Multi-pass membrane protein</topology>
    </subcellularLocation>
</comment>
<dbReference type="GO" id="GO:0015295">
    <property type="term" value="F:solute:proton symporter activity"/>
    <property type="evidence" value="ECO:0007669"/>
    <property type="project" value="TreeGrafter"/>
</dbReference>
<evidence type="ECO:0000256" key="3">
    <source>
        <dbReference type="ARBA" id="ARBA00022448"/>
    </source>
</evidence>
<evidence type="ECO:0000256" key="7">
    <source>
        <dbReference type="ARBA" id="ARBA00023136"/>
    </source>
</evidence>
<dbReference type="GO" id="GO:0005886">
    <property type="term" value="C:plasma membrane"/>
    <property type="evidence" value="ECO:0007669"/>
    <property type="project" value="UniProtKB-SubCell"/>
</dbReference>
<feature type="transmembrane region" description="Helical" evidence="8">
    <location>
        <begin position="155"/>
        <end position="177"/>
    </location>
</feature>
<proteinExistence type="inferred from homology"/>
<evidence type="ECO:0000256" key="8">
    <source>
        <dbReference type="RuleBase" id="RU365092"/>
    </source>
</evidence>
<keyword evidence="11" id="KW-1185">Reference proteome</keyword>
<keyword evidence="5 8" id="KW-0812">Transmembrane</keyword>
<organism evidence="10 11">
    <name type="scientific">Streptomyces malaysiensis subsp. samsunensis</name>
    <dbReference type="NCBI Taxonomy" id="459658"/>
    <lineage>
        <taxon>Bacteria</taxon>
        <taxon>Bacillati</taxon>
        <taxon>Actinomycetota</taxon>
        <taxon>Actinomycetes</taxon>
        <taxon>Kitasatosporales</taxon>
        <taxon>Streptomycetaceae</taxon>
        <taxon>Streptomyces</taxon>
        <taxon>Streptomyces violaceusniger group</taxon>
    </lineage>
</organism>
<feature type="transmembrane region" description="Helical" evidence="8">
    <location>
        <begin position="222"/>
        <end position="239"/>
    </location>
</feature>
<evidence type="ECO:0000256" key="6">
    <source>
        <dbReference type="ARBA" id="ARBA00022989"/>
    </source>
</evidence>
<feature type="transmembrane region" description="Helical" evidence="8">
    <location>
        <begin position="532"/>
        <end position="551"/>
    </location>
</feature>